<dbReference type="Proteomes" id="UP001165041">
    <property type="component" value="Unassembled WGS sequence"/>
</dbReference>
<protein>
    <submittedName>
        <fullName evidence="1">Uncharacterized protein</fullName>
    </submittedName>
</protein>
<name>A0A9W6QDQ5_9ACTN</name>
<proteinExistence type="predicted"/>
<gene>
    <name evidence="1" type="ORF">Kpho02_49560</name>
</gene>
<dbReference type="EMBL" id="BSSA01000019">
    <property type="protein sequence ID" value="GLW72657.1"/>
    <property type="molecule type" value="Genomic_DNA"/>
</dbReference>
<evidence type="ECO:0000313" key="1">
    <source>
        <dbReference type="EMBL" id="GLW72657.1"/>
    </source>
</evidence>
<dbReference type="RefSeq" id="WP_285738346.1">
    <property type="nucleotide sequence ID" value="NZ_BSSA01000019.1"/>
</dbReference>
<comment type="caution">
    <text evidence="1">The sequence shown here is derived from an EMBL/GenBank/DDBJ whole genome shotgun (WGS) entry which is preliminary data.</text>
</comment>
<sequence>MVSDIVVQYTRLLRTSDIDLWVRLRELLRERGLDPAETVVVDLLQESLHHEEGQIISAEGRVHRFHLSYDQRAEGGAAHARIGKWTDVTDGWHDDSLTRRTADAFAWKAEQDRRAREGRSGPTAVS</sequence>
<evidence type="ECO:0000313" key="2">
    <source>
        <dbReference type="Proteomes" id="UP001165041"/>
    </source>
</evidence>
<reference evidence="1" key="1">
    <citation type="submission" date="2023-02" db="EMBL/GenBank/DDBJ databases">
        <title>Kitasatospora phosalacinea NBRC 14627.</title>
        <authorList>
            <person name="Ichikawa N."/>
            <person name="Sato H."/>
            <person name="Tonouchi N."/>
        </authorList>
    </citation>
    <scope>NUCLEOTIDE SEQUENCE</scope>
    <source>
        <strain evidence="1">NBRC 14627</strain>
    </source>
</reference>
<organism evidence="1 2">
    <name type="scientific">Kitasatospora phosalacinea</name>
    <dbReference type="NCBI Taxonomy" id="2065"/>
    <lineage>
        <taxon>Bacteria</taxon>
        <taxon>Bacillati</taxon>
        <taxon>Actinomycetota</taxon>
        <taxon>Actinomycetes</taxon>
        <taxon>Kitasatosporales</taxon>
        <taxon>Streptomycetaceae</taxon>
        <taxon>Kitasatospora</taxon>
    </lineage>
</organism>
<accession>A0A9W6QDQ5</accession>
<dbReference type="AlphaFoldDB" id="A0A9W6QDQ5"/>